<comment type="caution">
    <text evidence="2">The sequence shown here is derived from an EMBL/GenBank/DDBJ whole genome shotgun (WGS) entry which is preliminary data.</text>
</comment>
<evidence type="ECO:0000256" key="1">
    <source>
        <dbReference type="SAM" id="MobiDB-lite"/>
    </source>
</evidence>
<feature type="region of interest" description="Disordered" evidence="1">
    <location>
        <begin position="108"/>
        <end position="140"/>
    </location>
</feature>
<dbReference type="InterPro" id="IPR008978">
    <property type="entry name" value="HSP20-like_chaperone"/>
</dbReference>
<sequence length="201" mass="22121">MSDSMMSKGRTTDRCAIPKLNKEIVPEKSKVVVKPSKVIITVFKASKRDCLDLHFKEDKQDLKDCSVGSKGRSKSQNFVHQEVEDDALKISTKQWVVKRFAPNEEVSNSVNPILIPPSGNSSISKSNQNNGAAESSSMPPVQVNIGYHSIEPLVAMTTDRNSNQIQVLDQIQGNTILSNEGIPSGSIVTEDRNDRIADQNK</sequence>
<dbReference type="SUPFAM" id="SSF49764">
    <property type="entry name" value="HSP20-like chaperones"/>
    <property type="match status" value="1"/>
</dbReference>
<evidence type="ECO:0000313" key="3">
    <source>
        <dbReference type="Proteomes" id="UP000655225"/>
    </source>
</evidence>
<feature type="compositionally biased region" description="Basic and acidic residues" evidence="1">
    <location>
        <begin position="189"/>
        <end position="201"/>
    </location>
</feature>
<reference evidence="2 3" key="1">
    <citation type="submission" date="2020-04" db="EMBL/GenBank/DDBJ databases">
        <title>Plant Genome Project.</title>
        <authorList>
            <person name="Zhang R.-G."/>
        </authorList>
    </citation>
    <scope>NUCLEOTIDE SEQUENCE [LARGE SCALE GENOMIC DNA]</scope>
    <source>
        <strain evidence="2">YNK0</strain>
        <tissue evidence="2">Leaf</tissue>
    </source>
</reference>
<dbReference type="PANTHER" id="PTHR47686:SF1">
    <property type="entry name" value="CALCYCLIN-BINDING PROTEIN"/>
    <property type="match status" value="1"/>
</dbReference>
<dbReference type="Proteomes" id="UP000655225">
    <property type="component" value="Unassembled WGS sequence"/>
</dbReference>
<dbReference type="PANTHER" id="PTHR47686">
    <property type="entry name" value="SGS DOMAIN-CONTAINING PROTEIN"/>
    <property type="match status" value="1"/>
</dbReference>
<evidence type="ECO:0000313" key="2">
    <source>
        <dbReference type="EMBL" id="KAF8391078.1"/>
    </source>
</evidence>
<dbReference type="OrthoDB" id="164025at2759"/>
<accession>A0A835D5C5</accession>
<dbReference type="EMBL" id="JABCRI010000017">
    <property type="protein sequence ID" value="KAF8391078.1"/>
    <property type="molecule type" value="Genomic_DNA"/>
</dbReference>
<feature type="compositionally biased region" description="Polar residues" evidence="1">
    <location>
        <begin position="118"/>
        <end position="139"/>
    </location>
</feature>
<protein>
    <submittedName>
        <fullName evidence="2">Uncharacterized protein</fullName>
    </submittedName>
</protein>
<keyword evidence="3" id="KW-1185">Reference proteome</keyword>
<proteinExistence type="predicted"/>
<gene>
    <name evidence="2" type="ORF">HHK36_023378</name>
</gene>
<name>A0A835D5C5_TETSI</name>
<organism evidence="2 3">
    <name type="scientific">Tetracentron sinense</name>
    <name type="common">Spur-leaf</name>
    <dbReference type="NCBI Taxonomy" id="13715"/>
    <lineage>
        <taxon>Eukaryota</taxon>
        <taxon>Viridiplantae</taxon>
        <taxon>Streptophyta</taxon>
        <taxon>Embryophyta</taxon>
        <taxon>Tracheophyta</taxon>
        <taxon>Spermatophyta</taxon>
        <taxon>Magnoliopsida</taxon>
        <taxon>Trochodendrales</taxon>
        <taxon>Trochodendraceae</taxon>
        <taxon>Tetracentron</taxon>
    </lineage>
</organism>
<dbReference type="Gene3D" id="2.60.40.790">
    <property type="match status" value="1"/>
</dbReference>
<feature type="region of interest" description="Disordered" evidence="1">
    <location>
        <begin position="180"/>
        <end position="201"/>
    </location>
</feature>
<dbReference type="AlphaFoldDB" id="A0A835D5C5"/>